<evidence type="ECO:0008006" key="2">
    <source>
        <dbReference type="Google" id="ProtNLM"/>
    </source>
</evidence>
<proteinExistence type="predicted"/>
<dbReference type="EMBL" id="UINC01002192">
    <property type="protein sequence ID" value="SUZ93976.1"/>
    <property type="molecule type" value="Genomic_DNA"/>
</dbReference>
<protein>
    <recommendedName>
        <fullName evidence="2">Adenylate kinase</fullName>
    </recommendedName>
</protein>
<dbReference type="PANTHER" id="PTHR37816">
    <property type="entry name" value="YALI0E33011P"/>
    <property type="match status" value="1"/>
</dbReference>
<dbReference type="Gene3D" id="3.40.50.300">
    <property type="entry name" value="P-loop containing nucleotide triphosphate hydrolases"/>
    <property type="match status" value="1"/>
</dbReference>
<sequence>MNVVDFTHPLGQKISVIGGGGKTTLAKALSAKYAYKNIELDYLHFLPDWVEREPEDFKQIVSKALKDSGEKWLVDGNYKAKLQDYVSSRADMVIWLDLPWFLIFRRILVRSCKRLIDRTKVCGDNIETWRLFFSRNALWWWYITNRKEFFEREAKFSEYIPPNTPVIRIKNARQLNNFYEHWIGK</sequence>
<dbReference type="InterPro" id="IPR027417">
    <property type="entry name" value="P-loop_NTPase"/>
</dbReference>
<accession>A0A381RPZ9</accession>
<dbReference type="InterPro" id="IPR052922">
    <property type="entry name" value="Cytidylate_Kinase-2"/>
</dbReference>
<reference evidence="1" key="1">
    <citation type="submission" date="2018-05" db="EMBL/GenBank/DDBJ databases">
        <authorList>
            <person name="Lanie J.A."/>
            <person name="Ng W.-L."/>
            <person name="Kazmierczak K.M."/>
            <person name="Andrzejewski T.M."/>
            <person name="Davidsen T.M."/>
            <person name="Wayne K.J."/>
            <person name="Tettelin H."/>
            <person name="Glass J.I."/>
            <person name="Rusch D."/>
            <person name="Podicherti R."/>
            <person name="Tsui H.-C.T."/>
            <person name="Winkler M.E."/>
        </authorList>
    </citation>
    <scope>NUCLEOTIDE SEQUENCE</scope>
</reference>
<dbReference type="SUPFAM" id="SSF52540">
    <property type="entry name" value="P-loop containing nucleoside triphosphate hydrolases"/>
    <property type="match status" value="1"/>
</dbReference>
<gene>
    <name evidence="1" type="ORF">METZ01_LOCUS46830</name>
</gene>
<dbReference type="PANTHER" id="PTHR37816:SF1">
    <property type="entry name" value="TOXIN"/>
    <property type="match status" value="1"/>
</dbReference>
<name>A0A381RPZ9_9ZZZZ</name>
<dbReference type="AlphaFoldDB" id="A0A381RPZ9"/>
<evidence type="ECO:0000313" key="1">
    <source>
        <dbReference type="EMBL" id="SUZ93976.1"/>
    </source>
</evidence>
<organism evidence="1">
    <name type="scientific">marine metagenome</name>
    <dbReference type="NCBI Taxonomy" id="408172"/>
    <lineage>
        <taxon>unclassified sequences</taxon>
        <taxon>metagenomes</taxon>
        <taxon>ecological metagenomes</taxon>
    </lineage>
</organism>